<dbReference type="SUPFAM" id="SSF53300">
    <property type="entry name" value="vWA-like"/>
    <property type="match status" value="1"/>
</dbReference>
<comment type="caution">
    <text evidence="3">The sequence shown here is derived from an EMBL/GenBank/DDBJ whole genome shotgun (WGS) entry which is preliminary data.</text>
</comment>
<keyword evidence="1" id="KW-0812">Transmembrane</keyword>
<dbReference type="InterPro" id="IPR036465">
    <property type="entry name" value="vWFA_dom_sf"/>
</dbReference>
<dbReference type="PROSITE" id="PS50234">
    <property type="entry name" value="VWFA"/>
    <property type="match status" value="1"/>
</dbReference>
<dbReference type="Pfam" id="PF13519">
    <property type="entry name" value="VWA_2"/>
    <property type="match status" value="1"/>
</dbReference>
<proteinExistence type="predicted"/>
<dbReference type="PANTHER" id="PTHR37464">
    <property type="entry name" value="BLL2463 PROTEIN"/>
    <property type="match status" value="1"/>
</dbReference>
<evidence type="ECO:0000259" key="2">
    <source>
        <dbReference type="PROSITE" id="PS50234"/>
    </source>
</evidence>
<feature type="domain" description="VWFA" evidence="2">
    <location>
        <begin position="89"/>
        <end position="273"/>
    </location>
</feature>
<evidence type="ECO:0000256" key="1">
    <source>
        <dbReference type="SAM" id="Phobius"/>
    </source>
</evidence>
<dbReference type="InterPro" id="IPR024163">
    <property type="entry name" value="Aerotolerance_reg_N"/>
</dbReference>
<dbReference type="EMBL" id="QWEG01000011">
    <property type="protein sequence ID" value="RHW36433.1"/>
    <property type="molecule type" value="Genomic_DNA"/>
</dbReference>
<dbReference type="OrthoDB" id="9780136at2"/>
<evidence type="ECO:0000313" key="4">
    <source>
        <dbReference type="Proteomes" id="UP000284416"/>
    </source>
</evidence>
<protein>
    <submittedName>
        <fullName evidence="3">VWA domain-containing protein</fullName>
    </submittedName>
</protein>
<dbReference type="AlphaFoldDB" id="A0A417YR05"/>
<dbReference type="Pfam" id="PF07584">
    <property type="entry name" value="BatA"/>
    <property type="match status" value="1"/>
</dbReference>
<gene>
    <name evidence="3" type="ORF">D1B31_17095</name>
</gene>
<dbReference type="InterPro" id="IPR002035">
    <property type="entry name" value="VWF_A"/>
</dbReference>
<keyword evidence="4" id="KW-1185">Reference proteome</keyword>
<evidence type="ECO:0000313" key="3">
    <source>
        <dbReference type="EMBL" id="RHW36433.1"/>
    </source>
</evidence>
<reference evidence="3 4" key="1">
    <citation type="journal article" date="2017" name="Int. J. Syst. Evol. Microbiol.">
        <title>Bacillus notoginsengisoli sp. nov., a novel bacterium isolated from the rhizosphere of Panax notoginseng.</title>
        <authorList>
            <person name="Zhang M.Y."/>
            <person name="Cheng J."/>
            <person name="Cai Y."/>
            <person name="Zhang T.Y."/>
            <person name="Wu Y.Y."/>
            <person name="Manikprabhu D."/>
            <person name="Li W.J."/>
            <person name="Zhang Y.X."/>
        </authorList>
    </citation>
    <scope>NUCLEOTIDE SEQUENCE [LARGE SCALE GENOMIC DNA]</scope>
    <source>
        <strain evidence="3 4">JCM 30743</strain>
    </source>
</reference>
<keyword evidence="1" id="KW-1133">Transmembrane helix</keyword>
<dbReference type="PANTHER" id="PTHR37464:SF1">
    <property type="entry name" value="BLL2463 PROTEIN"/>
    <property type="match status" value="1"/>
</dbReference>
<dbReference type="Gene3D" id="3.40.50.410">
    <property type="entry name" value="von Willebrand factor, type A domain"/>
    <property type="match status" value="1"/>
</dbReference>
<dbReference type="Proteomes" id="UP000284416">
    <property type="component" value="Unassembled WGS sequence"/>
</dbReference>
<feature type="transmembrane region" description="Helical" evidence="1">
    <location>
        <begin position="6"/>
        <end position="24"/>
    </location>
</feature>
<keyword evidence="1" id="KW-0472">Membrane</keyword>
<organism evidence="3 4">
    <name type="scientific">Neobacillus notoginsengisoli</name>
    <dbReference type="NCBI Taxonomy" id="1578198"/>
    <lineage>
        <taxon>Bacteria</taxon>
        <taxon>Bacillati</taxon>
        <taxon>Bacillota</taxon>
        <taxon>Bacilli</taxon>
        <taxon>Bacillales</taxon>
        <taxon>Bacillaceae</taxon>
        <taxon>Neobacillus</taxon>
    </lineage>
</organism>
<feature type="transmembrane region" description="Helical" evidence="1">
    <location>
        <begin position="59"/>
        <end position="80"/>
    </location>
</feature>
<dbReference type="RefSeq" id="WP_118922638.1">
    <property type="nucleotide sequence ID" value="NZ_QWEG01000011.1"/>
</dbReference>
<accession>A0A417YR05</accession>
<name>A0A417YR05_9BACI</name>
<sequence length="589" mass="66127">MHFANPAYFFLASLIAFIILLYFFRKQYKTVLNPSNLLWTQVMNEWQASPWLKKLQHNLIFWLQIAALLLLMLALVKPIWQSEGIAGEHLIFIVDSSATMSAVNEGETKFNFAKKDMLEISEKIENQEVTIITAGQRPEVVLNRESAKGPVKRAINSLGLTYEHDNIEEAVKLAVSMSGGKSTAIHIFSDSATKEDIQSFAGKQFIQVHNTGKAIENLALLSFGVARMDQSISAAAVVENQGKEERETIFRVKSEGEVLFEEKVAIKPGAQEIIDIPVLQEHRYYIAEVTADDGYQADNEAAAVLAPAEPPVFAIGDVNPFLLKGLRSIGIESYQLNNDYESMNEGILLFEGEVPDRLPNLPVLLVKKQKTKKITVTEQVKTYQSPLLEYTEFEKTYIQSTSEPFSEDLETVAESGGHPLIQSGFLKGQPAIAINFAIEDSDWPLQPGFPIFLYNSYHWLSQQSGFLGYFQPGEEKWLNMDAPEGKVEVFDVKGNNLGDFNPAKENFKAPFTPGIYQASAGNRIDYFSVILDDREKTPSHSESFVLNKGSIESQEKGIKENETFWLLSGILALAVLWIEWEVYRRGFGR</sequence>